<accession>A0A2T2NV15</accession>
<name>A0A2T2NV15_CORCC</name>
<keyword evidence="2" id="KW-1185">Reference proteome</keyword>
<dbReference type="AlphaFoldDB" id="A0A2T2NV15"/>
<dbReference type="OrthoDB" id="3790866at2759"/>
<evidence type="ECO:0000313" key="1">
    <source>
        <dbReference type="EMBL" id="PSN69126.1"/>
    </source>
</evidence>
<protein>
    <recommendedName>
        <fullName evidence="3">Heterokaryon incompatibility domain-containing protein</fullName>
    </recommendedName>
</protein>
<dbReference type="STRING" id="1448308.A0A2T2NV15"/>
<proteinExistence type="predicted"/>
<dbReference type="PANTHER" id="PTHR10622">
    <property type="entry name" value="HET DOMAIN-CONTAINING PROTEIN"/>
    <property type="match status" value="1"/>
</dbReference>
<organism evidence="1 2">
    <name type="scientific">Corynespora cassiicola Philippines</name>
    <dbReference type="NCBI Taxonomy" id="1448308"/>
    <lineage>
        <taxon>Eukaryota</taxon>
        <taxon>Fungi</taxon>
        <taxon>Dikarya</taxon>
        <taxon>Ascomycota</taxon>
        <taxon>Pezizomycotina</taxon>
        <taxon>Dothideomycetes</taxon>
        <taxon>Pleosporomycetidae</taxon>
        <taxon>Pleosporales</taxon>
        <taxon>Corynesporascaceae</taxon>
        <taxon>Corynespora</taxon>
    </lineage>
</organism>
<dbReference type="Proteomes" id="UP000240883">
    <property type="component" value="Unassembled WGS sequence"/>
</dbReference>
<evidence type="ECO:0000313" key="2">
    <source>
        <dbReference type="Proteomes" id="UP000240883"/>
    </source>
</evidence>
<dbReference type="PANTHER" id="PTHR10622:SF10">
    <property type="entry name" value="HET DOMAIN-CONTAINING PROTEIN"/>
    <property type="match status" value="1"/>
</dbReference>
<reference evidence="1 2" key="1">
    <citation type="journal article" date="2018" name="Front. Microbiol.">
        <title>Genome-Wide Analysis of Corynespora cassiicola Leaf Fall Disease Putative Effectors.</title>
        <authorList>
            <person name="Lopez D."/>
            <person name="Ribeiro S."/>
            <person name="Label P."/>
            <person name="Fumanal B."/>
            <person name="Venisse J.S."/>
            <person name="Kohler A."/>
            <person name="de Oliveira R.R."/>
            <person name="Labutti K."/>
            <person name="Lipzen A."/>
            <person name="Lail K."/>
            <person name="Bauer D."/>
            <person name="Ohm R.A."/>
            <person name="Barry K.W."/>
            <person name="Spatafora J."/>
            <person name="Grigoriev I.V."/>
            <person name="Martin F.M."/>
            <person name="Pujade-Renaud V."/>
        </authorList>
    </citation>
    <scope>NUCLEOTIDE SEQUENCE [LARGE SCALE GENOMIC DNA]</scope>
    <source>
        <strain evidence="1 2">Philippines</strain>
    </source>
</reference>
<dbReference type="EMBL" id="KZ678133">
    <property type="protein sequence ID" value="PSN69126.1"/>
    <property type="molecule type" value="Genomic_DNA"/>
</dbReference>
<evidence type="ECO:0008006" key="3">
    <source>
        <dbReference type="Google" id="ProtNLM"/>
    </source>
</evidence>
<sequence length="99" mass="11690">MRLINTSTLKLEWFVNDIPDYVIISHTWGEEEITFDDFDKTHAKNMAGYVKIDFCCKQACSDDFEYAWVDTCCTIQTHHRRLRPMKGWHMPPKMAAECI</sequence>
<gene>
    <name evidence="1" type="ORF">BS50DRAFT_572294</name>
</gene>